<organism evidence="3 4">
    <name type="scientific">Saguinus oedipus</name>
    <name type="common">Cotton-top tamarin</name>
    <name type="synonym">Oedipomidas oedipus</name>
    <dbReference type="NCBI Taxonomy" id="9490"/>
    <lineage>
        <taxon>Eukaryota</taxon>
        <taxon>Metazoa</taxon>
        <taxon>Chordata</taxon>
        <taxon>Craniata</taxon>
        <taxon>Vertebrata</taxon>
        <taxon>Euteleostomi</taxon>
        <taxon>Mammalia</taxon>
        <taxon>Eutheria</taxon>
        <taxon>Euarchontoglires</taxon>
        <taxon>Primates</taxon>
        <taxon>Haplorrhini</taxon>
        <taxon>Platyrrhini</taxon>
        <taxon>Cebidae</taxon>
        <taxon>Callitrichinae</taxon>
        <taxon>Saguinus</taxon>
    </lineage>
</organism>
<keyword evidence="1" id="KW-0547">Nucleotide-binding</keyword>
<dbReference type="InterPro" id="IPR027417">
    <property type="entry name" value="P-loop_NTPase"/>
</dbReference>
<evidence type="ECO:0000313" key="3">
    <source>
        <dbReference type="EMBL" id="KAK2114049.1"/>
    </source>
</evidence>
<name>A0ABQ9VXD5_SAGOE</name>
<feature type="non-terminal residue" evidence="3">
    <location>
        <position position="52"/>
    </location>
</feature>
<dbReference type="Gene3D" id="3.40.50.300">
    <property type="entry name" value="P-loop containing nucleotide triphosphate hydrolases"/>
    <property type="match status" value="1"/>
</dbReference>
<keyword evidence="2" id="KW-0067">ATP-binding</keyword>
<dbReference type="EMBL" id="JASSZA010000004">
    <property type="protein sequence ID" value="KAK2114049.1"/>
    <property type="molecule type" value="Genomic_DNA"/>
</dbReference>
<dbReference type="Proteomes" id="UP001266305">
    <property type="component" value="Unassembled WGS sequence"/>
</dbReference>
<keyword evidence="4" id="KW-1185">Reference proteome</keyword>
<reference evidence="3 4" key="1">
    <citation type="submission" date="2023-05" db="EMBL/GenBank/DDBJ databases">
        <title>B98-5 Cell Line De Novo Hybrid Assembly: An Optical Mapping Approach.</title>
        <authorList>
            <person name="Kananen K."/>
            <person name="Auerbach J.A."/>
            <person name="Kautto E."/>
            <person name="Blachly J.S."/>
        </authorList>
    </citation>
    <scope>NUCLEOTIDE SEQUENCE [LARGE SCALE GENOMIC DNA]</scope>
    <source>
        <strain evidence="3">B95-8</strain>
        <tissue evidence="3">Cell line</tissue>
    </source>
</reference>
<gene>
    <name evidence="3" type="primary">MDN1_5</name>
    <name evidence="3" type="ORF">P7K49_008315</name>
</gene>
<protein>
    <submittedName>
        <fullName evidence="3">AAA ATPase midasin</fullName>
    </submittedName>
</protein>
<proteinExistence type="predicted"/>
<comment type="caution">
    <text evidence="3">The sequence shown here is derived from an EMBL/GenBank/DDBJ whole genome shotgun (WGS) entry which is preliminary data.</text>
</comment>
<evidence type="ECO:0000256" key="1">
    <source>
        <dbReference type="ARBA" id="ARBA00022741"/>
    </source>
</evidence>
<evidence type="ECO:0000313" key="4">
    <source>
        <dbReference type="Proteomes" id="UP001266305"/>
    </source>
</evidence>
<sequence length="52" mass="5870">FGKLVEEFRSFGVKLTQSASGRSHGTFEWVDSMLVQALKSGDWLLMDNVNFC</sequence>
<dbReference type="PANTHER" id="PTHR48103:SF2">
    <property type="entry name" value="MIDASIN"/>
    <property type="match status" value="1"/>
</dbReference>
<accession>A0ABQ9VXD5</accession>
<evidence type="ECO:0000256" key="2">
    <source>
        <dbReference type="ARBA" id="ARBA00022840"/>
    </source>
</evidence>
<dbReference type="PANTHER" id="PTHR48103">
    <property type="entry name" value="MIDASIN-RELATED"/>
    <property type="match status" value="1"/>
</dbReference>
<feature type="non-terminal residue" evidence="3">
    <location>
        <position position="1"/>
    </location>
</feature>